<organism evidence="1 2">
    <name type="scientific">Neisseria arctica</name>
    <dbReference type="NCBI Taxonomy" id="1470200"/>
    <lineage>
        <taxon>Bacteria</taxon>
        <taxon>Pseudomonadati</taxon>
        <taxon>Pseudomonadota</taxon>
        <taxon>Betaproteobacteria</taxon>
        <taxon>Neisseriales</taxon>
        <taxon>Neisseriaceae</taxon>
        <taxon>Neisseria</taxon>
    </lineage>
</organism>
<keyword evidence="2" id="KW-1185">Reference proteome</keyword>
<protein>
    <recommendedName>
        <fullName evidence="3">ADP ribosyltransferase domain-containing protein</fullName>
    </recommendedName>
</protein>
<dbReference type="PATRIC" id="fig|1470200.3.peg.2328"/>
<evidence type="ECO:0008006" key="3">
    <source>
        <dbReference type="Google" id="ProtNLM"/>
    </source>
</evidence>
<gene>
    <name evidence="1" type="ORF">PL75_05695</name>
</gene>
<reference evidence="1 2" key="1">
    <citation type="submission" date="2014-11" db="EMBL/GenBank/DDBJ databases">
        <title>Genome of a novel goose pathogen.</title>
        <authorList>
            <person name="Hansen C.M."/>
            <person name="Hueffer K."/>
            <person name="Choi S.C."/>
        </authorList>
    </citation>
    <scope>NUCLEOTIDE SEQUENCE [LARGE SCALE GENOMIC DNA]</scope>
    <source>
        <strain evidence="1 2">KH1503</strain>
    </source>
</reference>
<comment type="caution">
    <text evidence="1">The sequence shown here is derived from an EMBL/GenBank/DDBJ whole genome shotgun (WGS) entry which is preliminary data.</text>
</comment>
<accession>A0A0J0YS72</accession>
<dbReference type="AlphaFoldDB" id="A0A0J0YS72"/>
<proteinExistence type="predicted"/>
<sequence length="255" mass="29805">MISVIDPFYRNTYEVWENRLATHDEIFEHFRLNRNSVLISNIRDQLTEEITSPLEAALYISNKKVDHDLENHIANFLEKSSEFKKWQNHMPSRTPKCFTDYQQSYPVSEEQLEEVNACINRINFHLPLGQVLFHGGKWLNQNDTMLLEKPLSTTFCPQVALRECTWRGKAYDSGEIGLWVITITSNNIPAFIYRIKGTKMGHEKEVLLPKGITLNIRNKNDIGIEKARKMIDTITPDEKDVPVYVYEIDAFRERN</sequence>
<dbReference type="EMBL" id="JTDO01000007">
    <property type="protein sequence ID" value="KLT72981.1"/>
    <property type="molecule type" value="Genomic_DNA"/>
</dbReference>
<dbReference type="RefSeq" id="WP_047760958.1">
    <property type="nucleotide sequence ID" value="NZ_CP091510.1"/>
</dbReference>
<evidence type="ECO:0000313" key="1">
    <source>
        <dbReference type="EMBL" id="KLT72981.1"/>
    </source>
</evidence>
<name>A0A0J0YS72_9NEIS</name>
<dbReference type="Proteomes" id="UP000036027">
    <property type="component" value="Unassembled WGS sequence"/>
</dbReference>
<dbReference type="OrthoDB" id="9181457at2"/>
<evidence type="ECO:0000313" key="2">
    <source>
        <dbReference type="Proteomes" id="UP000036027"/>
    </source>
</evidence>